<dbReference type="AlphaFoldDB" id="A0A6F9DDJ6"/>
<keyword evidence="15" id="KW-0274">FAD</keyword>
<dbReference type="FunFam" id="3.40.50.620:FF:000113">
    <property type="entry name" value="FAD synthase"/>
    <property type="match status" value="1"/>
</dbReference>
<dbReference type="InterPro" id="IPR056596">
    <property type="entry name" value="FLAD1_M"/>
</dbReference>
<sequence>MHALRNNFHNLGRRFGRFRLYQSHNKEMPKTAGIIVVGDEILKGQTKDINSHHMCQSLHELGVDVKQISVIRDDVDVIASETKKFSALYDIVLTSGGIGPTHDDVTIEGIAKAFEERVVPNPTLVELCKKYFGQGFKDTPKMKLACTPQSAELHFGVDKVKGERLQFPLISVKNVYIFPGIPVLLNRLFDNLKHLFTTDDHFFMEKLLVNAFETDIAPVLTACAKKFDGAGVQIGSYPDWFNNYYKVKVTVESANEDATKAALKELKDKLPQGCLLDSHKYCSDPVAQNGVEAFADIFETEDPILHHKIENSIEILNEALTMYSLDELCIGFNGGKDCTALLHLLYAAICRKYPQRNSKLQALYIQDEHPFEELEEFMKHSTNRYNLNVITMKGAMKAALDTLQSQQPYIKAVVMGTRCTDPYSKNLSAFTPTDGDWPYYMRISPILNWSYRDIWTFLRKLSLPYCVLYDRGYTSLGSRDKTQRNEKLRYTDNQNNVKYRPAHCLQNEDLERNGRL</sequence>
<dbReference type="EMBL" id="LR785204">
    <property type="protein sequence ID" value="CAB3246480.1"/>
    <property type="molecule type" value="mRNA"/>
</dbReference>
<comment type="function">
    <text evidence="2">Catalyzes the adenylation of flavin mononucleotide (FMN) to form flavin adenine dinucleotide (FAD) coenzyme.</text>
</comment>
<reference evidence="22" key="1">
    <citation type="submission" date="2020-04" db="EMBL/GenBank/DDBJ databases">
        <authorList>
            <person name="Neveu A P."/>
        </authorList>
    </citation>
    <scope>NUCLEOTIDE SEQUENCE</scope>
    <source>
        <tissue evidence="22">Whole embryo</tissue>
    </source>
</reference>
<dbReference type="InterPro" id="IPR002500">
    <property type="entry name" value="PAPS_reduct_dom"/>
</dbReference>
<comment type="catalytic activity">
    <reaction evidence="20">
        <text>FMN + ATP + H(+) = FAD + diphosphate</text>
        <dbReference type="Rhea" id="RHEA:17237"/>
        <dbReference type="ChEBI" id="CHEBI:15378"/>
        <dbReference type="ChEBI" id="CHEBI:30616"/>
        <dbReference type="ChEBI" id="CHEBI:33019"/>
        <dbReference type="ChEBI" id="CHEBI:57692"/>
        <dbReference type="ChEBI" id="CHEBI:58210"/>
        <dbReference type="EC" id="2.7.7.2"/>
    </reaction>
</comment>
<evidence type="ECO:0000256" key="1">
    <source>
        <dbReference type="ARBA" id="ARBA00001946"/>
    </source>
</evidence>
<evidence type="ECO:0000256" key="6">
    <source>
        <dbReference type="ARBA" id="ARBA00007589"/>
    </source>
</evidence>
<organism evidence="22">
    <name type="scientific">Phallusia mammillata</name>
    <dbReference type="NCBI Taxonomy" id="59560"/>
    <lineage>
        <taxon>Eukaryota</taxon>
        <taxon>Metazoa</taxon>
        <taxon>Chordata</taxon>
        <taxon>Tunicata</taxon>
        <taxon>Ascidiacea</taxon>
        <taxon>Phlebobranchia</taxon>
        <taxon>Ascidiidae</taxon>
        <taxon>Phallusia</taxon>
    </lineage>
</organism>
<comment type="similarity">
    <text evidence="5">In the C-terminal section; belongs to the PAPS reductase family. FAD1 subfamily.</text>
</comment>
<proteinExistence type="evidence at transcript level"/>
<dbReference type="GO" id="GO:0006747">
    <property type="term" value="P:FAD biosynthetic process"/>
    <property type="evidence" value="ECO:0007669"/>
    <property type="project" value="TreeGrafter"/>
</dbReference>
<dbReference type="CDD" id="cd00885">
    <property type="entry name" value="cinA"/>
    <property type="match status" value="1"/>
</dbReference>
<dbReference type="GO" id="GO:0003919">
    <property type="term" value="F:FMN adenylyltransferase activity"/>
    <property type="evidence" value="ECO:0007669"/>
    <property type="project" value="UniProtKB-EC"/>
</dbReference>
<keyword evidence="14" id="KW-0547">Nucleotide-binding</keyword>
<evidence type="ECO:0000256" key="10">
    <source>
        <dbReference type="ARBA" id="ARBA00022630"/>
    </source>
</evidence>
<evidence type="ECO:0000256" key="5">
    <source>
        <dbReference type="ARBA" id="ARBA00006749"/>
    </source>
</evidence>
<dbReference type="Pfam" id="PF00994">
    <property type="entry name" value="MoCF_biosynth"/>
    <property type="match status" value="1"/>
</dbReference>
<evidence type="ECO:0000256" key="2">
    <source>
        <dbReference type="ARBA" id="ARBA00003316"/>
    </source>
</evidence>
<dbReference type="EC" id="2.7.7.2" evidence="7"/>
<dbReference type="GO" id="GO:0005524">
    <property type="term" value="F:ATP binding"/>
    <property type="evidence" value="ECO:0007669"/>
    <property type="project" value="UniProtKB-KW"/>
</dbReference>
<keyword evidence="16" id="KW-0067">ATP-binding</keyword>
<evidence type="ECO:0000256" key="9">
    <source>
        <dbReference type="ARBA" id="ARBA00022490"/>
    </source>
</evidence>
<dbReference type="SUPFAM" id="SSF52402">
    <property type="entry name" value="Adenine nucleotide alpha hydrolases-like"/>
    <property type="match status" value="1"/>
</dbReference>
<dbReference type="Gene3D" id="3.40.980.10">
    <property type="entry name" value="MoaB/Mog-like domain"/>
    <property type="match status" value="1"/>
</dbReference>
<evidence type="ECO:0000256" key="4">
    <source>
        <dbReference type="ARBA" id="ARBA00004726"/>
    </source>
</evidence>
<keyword evidence="10" id="KW-0285">Flavoprotein</keyword>
<dbReference type="SMART" id="SM00852">
    <property type="entry name" value="MoCF_biosynth"/>
    <property type="match status" value="1"/>
</dbReference>
<evidence type="ECO:0000256" key="18">
    <source>
        <dbReference type="ARBA" id="ARBA00031676"/>
    </source>
</evidence>
<evidence type="ECO:0000259" key="21">
    <source>
        <dbReference type="SMART" id="SM00852"/>
    </source>
</evidence>
<gene>
    <name evidence="22" type="primary">Flad1</name>
</gene>
<dbReference type="InterPro" id="IPR014729">
    <property type="entry name" value="Rossmann-like_a/b/a_fold"/>
</dbReference>
<dbReference type="Gene3D" id="3.40.50.620">
    <property type="entry name" value="HUPs"/>
    <property type="match status" value="1"/>
</dbReference>
<comment type="cofactor">
    <cofactor evidence="1">
        <name>Mg(2+)</name>
        <dbReference type="ChEBI" id="CHEBI:18420"/>
    </cofactor>
</comment>
<dbReference type="GO" id="GO:0005737">
    <property type="term" value="C:cytoplasm"/>
    <property type="evidence" value="ECO:0007669"/>
    <property type="project" value="UniProtKB-SubCell"/>
</dbReference>
<evidence type="ECO:0000256" key="3">
    <source>
        <dbReference type="ARBA" id="ARBA00004496"/>
    </source>
</evidence>
<accession>A0A6F9DDJ6</accession>
<dbReference type="SUPFAM" id="SSF53218">
    <property type="entry name" value="Molybdenum cofactor biosynthesis proteins"/>
    <property type="match status" value="1"/>
</dbReference>
<evidence type="ECO:0000256" key="11">
    <source>
        <dbReference type="ARBA" id="ARBA00022643"/>
    </source>
</evidence>
<dbReference type="InterPro" id="IPR001453">
    <property type="entry name" value="MoaB/Mog_dom"/>
</dbReference>
<dbReference type="InterPro" id="IPR036425">
    <property type="entry name" value="MoaB/Mog-like_dom_sf"/>
</dbReference>
<keyword evidence="11" id="KW-0288">FMN</keyword>
<protein>
    <recommendedName>
        <fullName evidence="8">FAD synthase</fullName>
        <ecNumber evidence="7">2.7.7.2</ecNumber>
    </recommendedName>
    <alternativeName>
        <fullName evidence="17">FAD pyrophosphorylase</fullName>
    </alternativeName>
    <alternativeName>
        <fullName evidence="19">FMN adenylyltransferase</fullName>
    </alternativeName>
    <alternativeName>
        <fullName evidence="18">Flavin adenine dinucleotide synthase</fullName>
    </alternativeName>
</protein>
<evidence type="ECO:0000256" key="14">
    <source>
        <dbReference type="ARBA" id="ARBA00022741"/>
    </source>
</evidence>
<feature type="domain" description="MoaB/Mog" evidence="21">
    <location>
        <begin position="33"/>
        <end position="200"/>
    </location>
</feature>
<evidence type="ECO:0000256" key="13">
    <source>
        <dbReference type="ARBA" id="ARBA00022695"/>
    </source>
</evidence>
<dbReference type="Pfam" id="PF01507">
    <property type="entry name" value="PAPS_reduct"/>
    <property type="match status" value="2"/>
</dbReference>
<dbReference type="PANTHER" id="PTHR23293">
    <property type="entry name" value="FAD SYNTHETASE-RELATED FMN ADENYLYLTRANSFERASE"/>
    <property type="match status" value="1"/>
</dbReference>
<comment type="subcellular location">
    <subcellularLocation>
        <location evidence="3">Cytoplasm</location>
    </subcellularLocation>
</comment>
<evidence type="ECO:0000313" key="22">
    <source>
        <dbReference type="EMBL" id="CAB3246480.1"/>
    </source>
</evidence>
<comment type="pathway">
    <text evidence="4">Cofactor biosynthesis; FAD biosynthesis; FAD from FMN: step 1/1.</text>
</comment>
<evidence type="ECO:0000256" key="15">
    <source>
        <dbReference type="ARBA" id="ARBA00022827"/>
    </source>
</evidence>
<evidence type="ECO:0000256" key="20">
    <source>
        <dbReference type="ARBA" id="ARBA00049494"/>
    </source>
</evidence>
<comment type="similarity">
    <text evidence="6">In the N-terminal section; belongs to the MoaB/Mog family.</text>
</comment>
<name>A0A6F9DDJ6_9ASCI</name>
<evidence type="ECO:0000256" key="7">
    <source>
        <dbReference type="ARBA" id="ARBA00012393"/>
    </source>
</evidence>
<keyword evidence="13" id="KW-0548">Nucleotidyltransferase</keyword>
<dbReference type="Pfam" id="PF24102">
    <property type="entry name" value="FLAD1_M"/>
    <property type="match status" value="1"/>
</dbReference>
<dbReference type="PANTHER" id="PTHR23293:SF9">
    <property type="entry name" value="FAD SYNTHASE"/>
    <property type="match status" value="1"/>
</dbReference>
<keyword evidence="12" id="KW-0808">Transferase</keyword>
<evidence type="ECO:0000256" key="19">
    <source>
        <dbReference type="ARBA" id="ARBA00031871"/>
    </source>
</evidence>
<keyword evidence="9" id="KW-0963">Cytoplasm</keyword>
<evidence type="ECO:0000256" key="16">
    <source>
        <dbReference type="ARBA" id="ARBA00022840"/>
    </source>
</evidence>
<dbReference type="CDD" id="cd23948">
    <property type="entry name" value="FAD_synthase"/>
    <property type="match status" value="1"/>
</dbReference>
<evidence type="ECO:0000256" key="12">
    <source>
        <dbReference type="ARBA" id="ARBA00022679"/>
    </source>
</evidence>
<evidence type="ECO:0000256" key="17">
    <source>
        <dbReference type="ARBA" id="ARBA00031145"/>
    </source>
</evidence>
<evidence type="ECO:0000256" key="8">
    <source>
        <dbReference type="ARBA" id="ARBA00015431"/>
    </source>
</evidence>